<name>A0A7S1UQP1_9STRA</name>
<protein>
    <submittedName>
        <fullName evidence="3">Uncharacterized protein</fullName>
    </submittedName>
</protein>
<reference evidence="3" key="1">
    <citation type="submission" date="2021-01" db="EMBL/GenBank/DDBJ databases">
        <authorList>
            <person name="Corre E."/>
            <person name="Pelletier E."/>
            <person name="Niang G."/>
            <person name="Scheremetjew M."/>
            <person name="Finn R."/>
            <person name="Kale V."/>
            <person name="Holt S."/>
            <person name="Cochrane G."/>
            <person name="Meng A."/>
            <person name="Brown T."/>
            <person name="Cohen L."/>
        </authorList>
    </citation>
    <scope>NUCLEOTIDE SEQUENCE</scope>
    <source>
        <strain evidence="3">CCMP 410</strain>
    </source>
</reference>
<evidence type="ECO:0000256" key="2">
    <source>
        <dbReference type="SAM" id="SignalP"/>
    </source>
</evidence>
<feature type="chain" id="PRO_5030556032" evidence="2">
    <location>
        <begin position="30"/>
        <end position="639"/>
    </location>
</feature>
<gene>
    <name evidence="3" type="ORF">GOCE00092_LOCUS4538</name>
</gene>
<feature type="signal peptide" evidence="2">
    <location>
        <begin position="1"/>
        <end position="29"/>
    </location>
</feature>
<feature type="compositionally biased region" description="Low complexity" evidence="1">
    <location>
        <begin position="239"/>
        <end position="280"/>
    </location>
</feature>
<feature type="compositionally biased region" description="Low complexity" evidence="1">
    <location>
        <begin position="355"/>
        <end position="368"/>
    </location>
</feature>
<keyword evidence="2" id="KW-0732">Signal</keyword>
<sequence>MLAINIEMPLMILLTVLLTLLSMNRCSFAKADRNLRIRDIDNHDESLTRVKGQKSSHRQLQQLPNGWEEQPWWSKWRQKILKRGLKKCAWLDAFPASGDSCNPQLYDYKCMFGVDWECEGDSEPAWICDCDVDTLEFTCYNNTIPNPCDPEDTREPPLSEPLCPDKAPVEEYEVCDYYLGENYDCNYTEIDCCGQTIYANRYTCDHGHWRLLYDNPTCAETGFCEGQAADMSGGVQSMSPTASPTTEAPTASPSISTTAPTETPITGSPTGSPTATPTKTVETGSPTVSPTSAPTDVPSASPSTPLPIETEETNGPTVIPTSSPTAPPTNSPTARPSNAPTSVTTSLPTIEPTDEPTSASTDSPTTEPTTPPTSSPLDVAADLMAPPPLLMTLIPLQDSPTGTPSSDPQTLAPVEPMEMDTAADLIPPIPLLFTVAPSVPTTSMPTASPTELPPGSTVAPTLDTTCPLVQPEDGEDSICPINPGQAPYFCHYDGAACPCTDSREAAEKISCSCNEARGWWVCFTTVHCDDSCLCPDTVRDGDACSFSNDMHLNCPSGRDRTCFGETGSEQVCNCWNGEFSCTDRFPTECGAVGLAGRSQGVEFWGQVEDRPPREEEDTTQTRPPETRPVRSSFPAGRRG</sequence>
<dbReference type="EMBL" id="HBGK01008737">
    <property type="protein sequence ID" value="CAD9275630.1"/>
    <property type="molecule type" value="Transcribed_RNA"/>
</dbReference>
<evidence type="ECO:0000313" key="3">
    <source>
        <dbReference type="EMBL" id="CAD9275630.1"/>
    </source>
</evidence>
<feature type="region of interest" description="Disordered" evidence="1">
    <location>
        <begin position="603"/>
        <end position="639"/>
    </location>
</feature>
<proteinExistence type="predicted"/>
<dbReference type="AlphaFoldDB" id="A0A7S1UQP1"/>
<organism evidence="3">
    <name type="scientific">Grammatophora oceanica</name>
    <dbReference type="NCBI Taxonomy" id="210454"/>
    <lineage>
        <taxon>Eukaryota</taxon>
        <taxon>Sar</taxon>
        <taxon>Stramenopiles</taxon>
        <taxon>Ochrophyta</taxon>
        <taxon>Bacillariophyta</taxon>
        <taxon>Fragilariophyceae</taxon>
        <taxon>Fragilariophycidae</taxon>
        <taxon>Rhabdonematales</taxon>
        <taxon>Grammatophoraceae</taxon>
        <taxon>Grammatophora</taxon>
    </lineage>
</organism>
<evidence type="ECO:0000256" key="1">
    <source>
        <dbReference type="SAM" id="MobiDB-lite"/>
    </source>
</evidence>
<dbReference type="PRINTS" id="PR01217">
    <property type="entry name" value="PRICHEXTENSN"/>
</dbReference>
<feature type="region of interest" description="Disordered" evidence="1">
    <location>
        <begin position="232"/>
        <end position="381"/>
    </location>
</feature>
<accession>A0A7S1UQP1</accession>
<feature type="compositionally biased region" description="Polar residues" evidence="1">
    <location>
        <begin position="339"/>
        <end position="348"/>
    </location>
</feature>
<feature type="compositionally biased region" description="Polar residues" evidence="1">
    <location>
        <begin position="281"/>
        <end position="303"/>
    </location>
</feature>